<keyword evidence="6" id="KW-1185">Reference proteome</keyword>
<comment type="cofactor">
    <cofactor evidence="1">
        <name>FAD</name>
        <dbReference type="ChEBI" id="CHEBI:57692"/>
    </cofactor>
</comment>
<dbReference type="Gene3D" id="3.50.50.60">
    <property type="entry name" value="FAD/NAD(P)-binding domain"/>
    <property type="match status" value="1"/>
</dbReference>
<dbReference type="GO" id="GO:0071949">
    <property type="term" value="F:FAD binding"/>
    <property type="evidence" value="ECO:0007669"/>
    <property type="project" value="InterPro"/>
</dbReference>
<accession>A0A3Q9C5L7</accession>
<dbReference type="SUPFAM" id="SSF51905">
    <property type="entry name" value="FAD/NAD(P)-binding domain"/>
    <property type="match status" value="1"/>
</dbReference>
<reference evidence="5 6" key="1">
    <citation type="submission" date="2018-12" db="EMBL/GenBank/DDBJ databases">
        <authorList>
            <person name="Li K."/>
        </authorList>
    </citation>
    <scope>NUCLEOTIDE SEQUENCE [LARGE SCALE GENOMIC DNA]</scope>
    <source>
        <strain evidence="6">CR22</strain>
    </source>
</reference>
<proteinExistence type="predicted"/>
<dbReference type="RefSeq" id="WP_126276213.1">
    <property type="nucleotide sequence ID" value="NZ_CP034463.1"/>
</dbReference>
<evidence type="ECO:0000256" key="2">
    <source>
        <dbReference type="ARBA" id="ARBA00022630"/>
    </source>
</evidence>
<sequence>MDSEALVVGAGPTGLMMATELLRRGIDTRIVDRAARRNPHAKAIVLQPRALEVMARLGLEERIRDAALPLVAANYYTRGRRVARINFRGLKGSRFGTPLSLPQNETEGLLLEALHEAGGRVEYGHRLTGLTQDADSVAADLSGTAHRTGRLLGCDGAYSAVREQLGVAFTGPTYPQSFVLVDGEWETPLAPAEAHYFMGPAGVLVVVGLPGGLIRVFGSAPEGAGEENVEETVRAIAAERSPVPLRLASVAGAGHFRVHRKMADRFRQGRVLLAGDAAHVHSPAGGQGLNTSIQDAHEAAWRLADVIRGRLPETALGAWERERMHVARAVVTDTDRQTRLWTWGGWRERARDLAASAAERSGVLDRVLPSRFAQMDLRYPAEGPALGPLGPGTRLPDIPLPSGGRTHDLLREGRHALLVLAGHTPFAERDVPVCAHLDARTARALGVRRPGAVLVRPDGVVAAAAALADPTALRRLEQLLPARQGGSGTTTSTHHP</sequence>
<dbReference type="PRINTS" id="PR00420">
    <property type="entry name" value="RNGMNOXGNASE"/>
</dbReference>
<dbReference type="InterPro" id="IPR036188">
    <property type="entry name" value="FAD/NAD-bd_sf"/>
</dbReference>
<dbReference type="KEGG" id="saqu:EJC51_43865"/>
<dbReference type="EMBL" id="CP034463">
    <property type="protein sequence ID" value="AZP22411.1"/>
    <property type="molecule type" value="Genomic_DNA"/>
</dbReference>
<feature type="domain" description="FAD-binding" evidence="4">
    <location>
        <begin position="3"/>
        <end position="332"/>
    </location>
</feature>
<dbReference type="Pfam" id="PF01494">
    <property type="entry name" value="FAD_binding_3"/>
    <property type="match status" value="1"/>
</dbReference>
<dbReference type="Gene3D" id="3.40.30.120">
    <property type="match status" value="1"/>
</dbReference>
<gene>
    <name evidence="5" type="ORF">EJC51_43865</name>
</gene>
<keyword evidence="3" id="KW-0274">FAD</keyword>
<evidence type="ECO:0000256" key="1">
    <source>
        <dbReference type="ARBA" id="ARBA00001974"/>
    </source>
</evidence>
<protein>
    <submittedName>
        <fullName evidence="5">Oxygenase</fullName>
    </submittedName>
</protein>
<dbReference type="PANTHER" id="PTHR43004:SF19">
    <property type="entry name" value="BINDING MONOOXYGENASE, PUTATIVE (JCVI)-RELATED"/>
    <property type="match status" value="1"/>
</dbReference>
<keyword evidence="2" id="KW-0285">Flavoprotein</keyword>
<evidence type="ECO:0000259" key="4">
    <source>
        <dbReference type="Pfam" id="PF01494"/>
    </source>
</evidence>
<organism evidence="5 6">
    <name type="scientific">Streptomyces aquilus</name>
    <dbReference type="NCBI Taxonomy" id="2548456"/>
    <lineage>
        <taxon>Bacteria</taxon>
        <taxon>Bacillati</taxon>
        <taxon>Actinomycetota</taxon>
        <taxon>Actinomycetes</taxon>
        <taxon>Kitasatosporales</taxon>
        <taxon>Streptomycetaceae</taxon>
        <taxon>Streptomyces</taxon>
    </lineage>
</organism>
<dbReference type="Gene3D" id="3.30.70.2450">
    <property type="match status" value="1"/>
</dbReference>
<evidence type="ECO:0000313" key="6">
    <source>
        <dbReference type="Proteomes" id="UP000280197"/>
    </source>
</evidence>
<dbReference type="AlphaFoldDB" id="A0A3Q9C5L7"/>
<dbReference type="GO" id="GO:0016709">
    <property type="term" value="F:oxidoreductase activity, acting on paired donors, with incorporation or reduction of molecular oxygen, NAD(P)H as one donor, and incorporation of one atom of oxygen"/>
    <property type="evidence" value="ECO:0007669"/>
    <property type="project" value="UniProtKB-ARBA"/>
</dbReference>
<dbReference type="PANTHER" id="PTHR43004">
    <property type="entry name" value="TRK SYSTEM POTASSIUM UPTAKE PROTEIN"/>
    <property type="match status" value="1"/>
</dbReference>
<dbReference type="Pfam" id="PF21274">
    <property type="entry name" value="Rng_hyd_C"/>
    <property type="match status" value="1"/>
</dbReference>
<name>A0A3Q9C5L7_9ACTN</name>
<dbReference type="Proteomes" id="UP000280197">
    <property type="component" value="Chromosome"/>
</dbReference>
<evidence type="ECO:0000313" key="5">
    <source>
        <dbReference type="EMBL" id="AZP22411.1"/>
    </source>
</evidence>
<dbReference type="InterPro" id="IPR002938">
    <property type="entry name" value="FAD-bd"/>
</dbReference>
<evidence type="ECO:0000256" key="3">
    <source>
        <dbReference type="ARBA" id="ARBA00022827"/>
    </source>
</evidence>
<dbReference type="InterPro" id="IPR050641">
    <property type="entry name" value="RIFMO-like"/>
</dbReference>